<gene>
    <name evidence="8" type="ORF">PGLA1383_LOCUS50857</name>
</gene>
<dbReference type="PANTHER" id="PTHR47366">
    <property type="entry name" value="TWO-ON-TWO HEMOGLOBIN-3"/>
    <property type="match status" value="1"/>
</dbReference>
<feature type="transmembrane region" description="Helical" evidence="7">
    <location>
        <begin position="238"/>
        <end position="256"/>
    </location>
</feature>
<evidence type="ECO:0000256" key="4">
    <source>
        <dbReference type="ARBA" id="ARBA00023004"/>
    </source>
</evidence>
<keyword evidence="4" id="KW-0408">Iron</keyword>
<dbReference type="GO" id="GO:0020037">
    <property type="term" value="F:heme binding"/>
    <property type="evidence" value="ECO:0007669"/>
    <property type="project" value="InterPro"/>
</dbReference>
<keyword evidence="7" id="KW-1133">Transmembrane helix</keyword>
<sequence length="267" mass="29187">MVKLDEVAARCSGVATAQAFRLNELNLYEVLGHDWFVRLSTNFYERVFDDLSAPWFRELFLTASKEDAIRNQYEWLIQRCGGPPLYNERRGHPGLLGSHAGFDVTEAGAERWLLHMERALAETADLRGDVSGGGGSDEPAFKDARCALLDFFQHTAHFIAAGQRMREGKNVLGSASGRAGARQRQKRTTEASASVPKTEAAALQNHLVGSPQSGSFGSSAEAEHPGRQEQESLLLRRTLGLGAVLTGVAVLLVVWAKCGIRPLKVRS</sequence>
<evidence type="ECO:0000256" key="7">
    <source>
        <dbReference type="SAM" id="Phobius"/>
    </source>
</evidence>
<dbReference type="InterPro" id="IPR044203">
    <property type="entry name" value="GlbO/GLB3-like"/>
</dbReference>
<keyword evidence="3" id="KW-0479">Metal-binding</keyword>
<dbReference type="Pfam" id="PF01152">
    <property type="entry name" value="Bac_globin"/>
    <property type="match status" value="1"/>
</dbReference>
<dbReference type="InterPro" id="IPR012292">
    <property type="entry name" value="Globin/Proto"/>
</dbReference>
<dbReference type="Proteomes" id="UP000654075">
    <property type="component" value="Unassembled WGS sequence"/>
</dbReference>
<dbReference type="InterPro" id="IPR001486">
    <property type="entry name" value="Hemoglobin_trunc"/>
</dbReference>
<dbReference type="EMBL" id="CAJNNV010031265">
    <property type="protein sequence ID" value="CAE8635259.1"/>
    <property type="molecule type" value="Genomic_DNA"/>
</dbReference>
<evidence type="ECO:0008006" key="10">
    <source>
        <dbReference type="Google" id="ProtNLM"/>
    </source>
</evidence>
<keyword evidence="9" id="KW-1185">Reference proteome</keyword>
<dbReference type="PANTHER" id="PTHR47366:SF1">
    <property type="entry name" value="TWO-ON-TWO HEMOGLOBIN-3"/>
    <property type="match status" value="1"/>
</dbReference>
<keyword evidence="1" id="KW-0813">Transport</keyword>
<accession>A0A813HCI3</accession>
<evidence type="ECO:0000256" key="5">
    <source>
        <dbReference type="ARBA" id="ARBA00034496"/>
    </source>
</evidence>
<keyword evidence="7" id="KW-0472">Membrane</keyword>
<feature type="region of interest" description="Disordered" evidence="6">
    <location>
        <begin position="172"/>
        <end position="197"/>
    </location>
</feature>
<evidence type="ECO:0000313" key="8">
    <source>
        <dbReference type="EMBL" id="CAE8635259.1"/>
    </source>
</evidence>
<name>A0A813HCI3_POLGL</name>
<dbReference type="Gene3D" id="1.10.490.10">
    <property type="entry name" value="Globins"/>
    <property type="match status" value="1"/>
</dbReference>
<dbReference type="AlphaFoldDB" id="A0A813HCI3"/>
<evidence type="ECO:0000256" key="2">
    <source>
        <dbReference type="ARBA" id="ARBA00022617"/>
    </source>
</evidence>
<comment type="caution">
    <text evidence="8">The sequence shown here is derived from an EMBL/GenBank/DDBJ whole genome shotgun (WGS) entry which is preliminary data.</text>
</comment>
<dbReference type="GO" id="GO:0005344">
    <property type="term" value="F:oxygen carrier activity"/>
    <property type="evidence" value="ECO:0007669"/>
    <property type="project" value="InterPro"/>
</dbReference>
<comment type="similarity">
    <text evidence="5">Belongs to the truncated hemoglobin family. Group II subfamily.</text>
</comment>
<keyword evidence="7" id="KW-0812">Transmembrane</keyword>
<dbReference type="OrthoDB" id="1856542at2759"/>
<evidence type="ECO:0000256" key="6">
    <source>
        <dbReference type="SAM" id="MobiDB-lite"/>
    </source>
</evidence>
<evidence type="ECO:0000313" key="9">
    <source>
        <dbReference type="Proteomes" id="UP000654075"/>
    </source>
</evidence>
<dbReference type="InterPro" id="IPR009050">
    <property type="entry name" value="Globin-like_sf"/>
</dbReference>
<evidence type="ECO:0000256" key="1">
    <source>
        <dbReference type="ARBA" id="ARBA00022448"/>
    </source>
</evidence>
<reference evidence="8" key="1">
    <citation type="submission" date="2021-02" db="EMBL/GenBank/DDBJ databases">
        <authorList>
            <person name="Dougan E. K."/>
            <person name="Rhodes N."/>
            <person name="Thang M."/>
            <person name="Chan C."/>
        </authorList>
    </citation>
    <scope>NUCLEOTIDE SEQUENCE</scope>
</reference>
<organism evidence="8 9">
    <name type="scientific">Polarella glacialis</name>
    <name type="common">Dinoflagellate</name>
    <dbReference type="NCBI Taxonomy" id="89957"/>
    <lineage>
        <taxon>Eukaryota</taxon>
        <taxon>Sar</taxon>
        <taxon>Alveolata</taxon>
        <taxon>Dinophyceae</taxon>
        <taxon>Suessiales</taxon>
        <taxon>Suessiaceae</taxon>
        <taxon>Polarella</taxon>
    </lineage>
</organism>
<dbReference type="GO" id="GO:0046872">
    <property type="term" value="F:metal ion binding"/>
    <property type="evidence" value="ECO:0007669"/>
    <property type="project" value="UniProtKB-KW"/>
</dbReference>
<keyword evidence="2" id="KW-0349">Heme</keyword>
<evidence type="ECO:0000256" key="3">
    <source>
        <dbReference type="ARBA" id="ARBA00022723"/>
    </source>
</evidence>
<protein>
    <recommendedName>
        <fullName evidence="10">Globin</fullName>
    </recommendedName>
</protein>
<proteinExistence type="inferred from homology"/>
<dbReference type="GO" id="GO:0019825">
    <property type="term" value="F:oxygen binding"/>
    <property type="evidence" value="ECO:0007669"/>
    <property type="project" value="InterPro"/>
</dbReference>
<dbReference type="SUPFAM" id="SSF46458">
    <property type="entry name" value="Globin-like"/>
    <property type="match status" value="1"/>
</dbReference>